<dbReference type="AlphaFoldDB" id="A0A517Y5L6"/>
<dbReference type="EMBL" id="CP036274">
    <property type="protein sequence ID" value="QDU25534.1"/>
    <property type="molecule type" value="Genomic_DNA"/>
</dbReference>
<dbReference type="KEGG" id="aagg:ETAA8_06030"/>
<protein>
    <submittedName>
        <fullName evidence="1">Uncharacterized protein</fullName>
    </submittedName>
</protein>
<dbReference type="Proteomes" id="UP000315017">
    <property type="component" value="Chromosome"/>
</dbReference>
<sequence length="141" mass="15520">MNWLNPLLIAGLISYLLAAAGCGPKLESVKGRVTFAGRPVPKGHIWFVPDLEKGAEHTQFSICPLNMNGEFELATYGENGVPPGWYKIVIYATKSEPPSSPTGWTPDWIVPAKYTSDQTTDLRVEVVANPRPGMYDFDLKP</sequence>
<dbReference type="RefSeq" id="WP_145084635.1">
    <property type="nucleotide sequence ID" value="NZ_CP036274.1"/>
</dbReference>
<reference evidence="1 2" key="1">
    <citation type="submission" date="2019-02" db="EMBL/GenBank/DDBJ databases">
        <title>Deep-cultivation of Planctomycetes and their phenomic and genomic characterization uncovers novel biology.</title>
        <authorList>
            <person name="Wiegand S."/>
            <person name="Jogler M."/>
            <person name="Boedeker C."/>
            <person name="Pinto D."/>
            <person name="Vollmers J."/>
            <person name="Rivas-Marin E."/>
            <person name="Kohn T."/>
            <person name="Peeters S.H."/>
            <person name="Heuer A."/>
            <person name="Rast P."/>
            <person name="Oberbeckmann S."/>
            <person name="Bunk B."/>
            <person name="Jeske O."/>
            <person name="Meyerdierks A."/>
            <person name="Storesund J.E."/>
            <person name="Kallscheuer N."/>
            <person name="Luecker S."/>
            <person name="Lage O.M."/>
            <person name="Pohl T."/>
            <person name="Merkel B.J."/>
            <person name="Hornburger P."/>
            <person name="Mueller R.-W."/>
            <person name="Bruemmer F."/>
            <person name="Labrenz M."/>
            <person name="Spormann A.M."/>
            <person name="Op den Camp H."/>
            <person name="Overmann J."/>
            <person name="Amann R."/>
            <person name="Jetten M.S.M."/>
            <person name="Mascher T."/>
            <person name="Medema M.H."/>
            <person name="Devos D.P."/>
            <person name="Kaster A.-K."/>
            <person name="Ovreas L."/>
            <person name="Rohde M."/>
            <person name="Galperin M.Y."/>
            <person name="Jogler C."/>
        </authorList>
    </citation>
    <scope>NUCLEOTIDE SEQUENCE [LARGE SCALE GENOMIC DNA]</scope>
    <source>
        <strain evidence="1 2">ETA_A8</strain>
    </source>
</reference>
<proteinExistence type="predicted"/>
<dbReference type="OrthoDB" id="274702at2"/>
<evidence type="ECO:0000313" key="2">
    <source>
        <dbReference type="Proteomes" id="UP000315017"/>
    </source>
</evidence>
<keyword evidence="2" id="KW-1185">Reference proteome</keyword>
<organism evidence="1 2">
    <name type="scientific">Anatilimnocola aggregata</name>
    <dbReference type="NCBI Taxonomy" id="2528021"/>
    <lineage>
        <taxon>Bacteria</taxon>
        <taxon>Pseudomonadati</taxon>
        <taxon>Planctomycetota</taxon>
        <taxon>Planctomycetia</taxon>
        <taxon>Pirellulales</taxon>
        <taxon>Pirellulaceae</taxon>
        <taxon>Anatilimnocola</taxon>
    </lineage>
</organism>
<evidence type="ECO:0000313" key="1">
    <source>
        <dbReference type="EMBL" id="QDU25534.1"/>
    </source>
</evidence>
<name>A0A517Y5L6_9BACT</name>
<accession>A0A517Y5L6</accession>
<gene>
    <name evidence="1" type="ORF">ETAA8_06030</name>
</gene>